<gene>
    <name evidence="5" type="ORF">C479_06342</name>
</gene>
<evidence type="ECO:0000313" key="5">
    <source>
        <dbReference type="EMBL" id="ELZ11652.1"/>
    </source>
</evidence>
<evidence type="ECO:0000256" key="2">
    <source>
        <dbReference type="ARBA" id="ARBA00022729"/>
    </source>
</evidence>
<evidence type="ECO:0000259" key="4">
    <source>
        <dbReference type="PROSITE" id="PS51677"/>
    </source>
</evidence>
<accession>M0BME1</accession>
<dbReference type="EMBL" id="AOIQ01000011">
    <property type="protein sequence ID" value="ELZ11652.1"/>
    <property type="molecule type" value="Genomic_DNA"/>
</dbReference>
<keyword evidence="6" id="KW-1185">Reference proteome</keyword>
<dbReference type="Pfam" id="PF01522">
    <property type="entry name" value="Polysacc_deac_1"/>
    <property type="match status" value="1"/>
</dbReference>
<dbReference type="CDD" id="cd10970">
    <property type="entry name" value="CE4_DAC_u1_6s"/>
    <property type="match status" value="1"/>
</dbReference>
<protein>
    <submittedName>
        <fullName evidence="5">Polysaccharide deacetylase</fullName>
    </submittedName>
</protein>
<evidence type="ECO:0000313" key="6">
    <source>
        <dbReference type="Proteomes" id="UP000011560"/>
    </source>
</evidence>
<sequence length="401" mass="43932">MFLSVATVGLVGCLERDEADRSGDQNRNTTTESSAIDAWTDTGLVDENSPFVHGNPFDDFDDPSSWSVLAGTLEQSASGVRLAARPTDERVLIDRSLSDPLDCSSVVPGLTLSAADSIVPRIQLIDDVGNRADFRRGIKGNRGPVRYSFGLVSVSGPVDLSTITELRIALWVGDESRTMRLDELFFTPRSSPGTVMIQFDDGYATDYTEAFPLLDQYGYEATSFVNPITIGSDDRLTLDRCSRLADAGWTIGNHTHAHNRLEDLSTDEQTAEIVGAREWLVDHGFEDGAGYFAYPFGQWDEHTLEIVGEHHELAFWSGMGINGVPANPLLCTRVGEPTAETAIGLLDSAARWGGHVGLLYHELAGQQRADFRQSIEHLHQLESAGRLEVLTPPDLAERVRL</sequence>
<organism evidence="5 6">
    <name type="scientific">Halovivax asiaticus JCM 14624</name>
    <dbReference type="NCBI Taxonomy" id="1227490"/>
    <lineage>
        <taxon>Archaea</taxon>
        <taxon>Methanobacteriati</taxon>
        <taxon>Methanobacteriota</taxon>
        <taxon>Stenosarchaea group</taxon>
        <taxon>Halobacteria</taxon>
        <taxon>Halobacteriales</taxon>
        <taxon>Natrialbaceae</taxon>
        <taxon>Halovivax</taxon>
    </lineage>
</organism>
<dbReference type="Gene3D" id="3.20.20.370">
    <property type="entry name" value="Glycoside hydrolase/deacetylase"/>
    <property type="match status" value="1"/>
</dbReference>
<evidence type="ECO:0000256" key="3">
    <source>
        <dbReference type="SAM" id="MobiDB-lite"/>
    </source>
</evidence>
<evidence type="ECO:0000256" key="1">
    <source>
        <dbReference type="ARBA" id="ARBA00004613"/>
    </source>
</evidence>
<reference evidence="5 6" key="1">
    <citation type="journal article" date="2014" name="PLoS Genet.">
        <title>Phylogenetically driven sequencing of extremely halophilic archaea reveals strategies for static and dynamic osmo-response.</title>
        <authorList>
            <person name="Becker E.A."/>
            <person name="Seitzer P.M."/>
            <person name="Tritt A."/>
            <person name="Larsen D."/>
            <person name="Krusor M."/>
            <person name="Yao A.I."/>
            <person name="Wu D."/>
            <person name="Madern D."/>
            <person name="Eisen J.A."/>
            <person name="Darling A.E."/>
            <person name="Facciotti M.T."/>
        </authorList>
    </citation>
    <scope>NUCLEOTIDE SEQUENCE [LARGE SCALE GENOMIC DNA]</scope>
    <source>
        <strain evidence="5 6">JCM 14624</strain>
    </source>
</reference>
<comment type="caution">
    <text evidence="5">The sequence shown here is derived from an EMBL/GenBank/DDBJ whole genome shotgun (WGS) entry which is preliminary data.</text>
</comment>
<feature type="region of interest" description="Disordered" evidence="3">
    <location>
        <begin position="20"/>
        <end position="39"/>
    </location>
</feature>
<dbReference type="InterPro" id="IPR011330">
    <property type="entry name" value="Glyco_hydro/deAcase_b/a-brl"/>
</dbReference>
<dbReference type="PANTHER" id="PTHR34216:SF3">
    <property type="entry name" value="POLY-BETA-1,6-N-ACETYL-D-GLUCOSAMINE N-DEACETYLASE"/>
    <property type="match status" value="1"/>
</dbReference>
<dbReference type="InterPro" id="IPR051398">
    <property type="entry name" value="Polysacch_Deacetylase"/>
</dbReference>
<dbReference type="STRING" id="1227490.C479_06342"/>
<name>M0BME1_9EURY</name>
<dbReference type="SUPFAM" id="SSF88713">
    <property type="entry name" value="Glycoside hydrolase/deacetylase"/>
    <property type="match status" value="1"/>
</dbReference>
<dbReference type="AlphaFoldDB" id="M0BME1"/>
<keyword evidence="2" id="KW-0732">Signal</keyword>
<comment type="subcellular location">
    <subcellularLocation>
        <location evidence="1">Secreted</location>
    </subcellularLocation>
</comment>
<dbReference type="InterPro" id="IPR002509">
    <property type="entry name" value="NODB_dom"/>
</dbReference>
<dbReference type="PROSITE" id="PS51677">
    <property type="entry name" value="NODB"/>
    <property type="match status" value="1"/>
</dbReference>
<proteinExistence type="predicted"/>
<feature type="compositionally biased region" description="Polar residues" evidence="3">
    <location>
        <begin position="25"/>
        <end position="34"/>
    </location>
</feature>
<dbReference type="PANTHER" id="PTHR34216">
    <property type="match status" value="1"/>
</dbReference>
<dbReference type="GO" id="GO:0016810">
    <property type="term" value="F:hydrolase activity, acting on carbon-nitrogen (but not peptide) bonds"/>
    <property type="evidence" value="ECO:0007669"/>
    <property type="project" value="InterPro"/>
</dbReference>
<feature type="domain" description="NodB homology" evidence="4">
    <location>
        <begin position="193"/>
        <end position="401"/>
    </location>
</feature>
<dbReference type="Proteomes" id="UP000011560">
    <property type="component" value="Unassembled WGS sequence"/>
</dbReference>
<dbReference type="GO" id="GO:0005975">
    <property type="term" value="P:carbohydrate metabolic process"/>
    <property type="evidence" value="ECO:0007669"/>
    <property type="project" value="InterPro"/>
</dbReference>
<dbReference type="GO" id="GO:0005576">
    <property type="term" value="C:extracellular region"/>
    <property type="evidence" value="ECO:0007669"/>
    <property type="project" value="UniProtKB-SubCell"/>
</dbReference>